<feature type="region of interest" description="Disordered" evidence="3">
    <location>
        <begin position="242"/>
        <end position="267"/>
    </location>
</feature>
<dbReference type="OrthoDB" id="1489312at2"/>
<keyword evidence="1" id="KW-0472">Membrane</keyword>
<dbReference type="Pfam" id="PF00691">
    <property type="entry name" value="OmpA"/>
    <property type="match status" value="1"/>
</dbReference>
<name>A0A5C7FVJ8_9BACT</name>
<evidence type="ECO:0000259" key="5">
    <source>
        <dbReference type="PROSITE" id="PS51123"/>
    </source>
</evidence>
<dbReference type="InterPro" id="IPR050330">
    <property type="entry name" value="Bact_OuterMem_StrucFunc"/>
</dbReference>
<evidence type="ECO:0000256" key="2">
    <source>
        <dbReference type="SAM" id="Coils"/>
    </source>
</evidence>
<dbReference type="AlphaFoldDB" id="A0A5C7FVJ8"/>
<dbReference type="SUPFAM" id="SSF103088">
    <property type="entry name" value="OmpA-like"/>
    <property type="match status" value="1"/>
</dbReference>
<dbReference type="PANTHER" id="PTHR30329">
    <property type="entry name" value="STATOR ELEMENT OF FLAGELLAR MOTOR COMPLEX"/>
    <property type="match status" value="1"/>
</dbReference>
<sequence>MLQSIRLLFFVCLTCASGALTAQDEEGLIFLLNASFEDMPRNSSPPRGWTNCGAPGETPPDVHPDPEFLFKVGMEAQHGNTFLGMVTRDTETWESVGQQLAQPFVAGQCYRLDIELARSLTYLSMSRMTRQPTNYVTPVRLRVWGGYSVCDRAQLLGASGLVSNSDWRKNTIKLSPEDDFTHIILEAYYPEAILFATNGNILVDNARPLVPIDCDDEAAMLAEFPVADSPVPPSNPDADIVTTPVPPRTKTPTTQPNSFVPKTPEEPTVRLGQTEAVLRQGSVFAVENISFKANSDELEEESEAALQEIVGFLKQNSKVIVEIGGHASRMASDNFASDLSSNRAKTVVSYLKRYNIGFERLLPKGYGKSKPVCMDDTQDCNRRNQRVEVKILKIRSTK</sequence>
<organism evidence="6 7">
    <name type="scientific">Neolewinella aurantiaca</name>
    <dbReference type="NCBI Taxonomy" id="2602767"/>
    <lineage>
        <taxon>Bacteria</taxon>
        <taxon>Pseudomonadati</taxon>
        <taxon>Bacteroidota</taxon>
        <taxon>Saprospiria</taxon>
        <taxon>Saprospirales</taxon>
        <taxon>Lewinellaceae</taxon>
        <taxon>Neolewinella</taxon>
    </lineage>
</organism>
<evidence type="ECO:0000313" key="7">
    <source>
        <dbReference type="Proteomes" id="UP000321907"/>
    </source>
</evidence>
<dbReference type="InterPro" id="IPR006665">
    <property type="entry name" value="OmpA-like"/>
</dbReference>
<dbReference type="Gene3D" id="3.30.1330.60">
    <property type="entry name" value="OmpA-like domain"/>
    <property type="match status" value="1"/>
</dbReference>
<dbReference type="RefSeq" id="WP_147931257.1">
    <property type="nucleotide sequence ID" value="NZ_VOXD01000019.1"/>
</dbReference>
<evidence type="ECO:0000313" key="6">
    <source>
        <dbReference type="EMBL" id="TXF88840.1"/>
    </source>
</evidence>
<dbReference type="GO" id="GO:0016020">
    <property type="term" value="C:membrane"/>
    <property type="evidence" value="ECO:0007669"/>
    <property type="project" value="UniProtKB-UniRule"/>
</dbReference>
<evidence type="ECO:0000256" key="3">
    <source>
        <dbReference type="SAM" id="MobiDB-lite"/>
    </source>
</evidence>
<reference evidence="6 7" key="1">
    <citation type="submission" date="2019-08" db="EMBL/GenBank/DDBJ databases">
        <title>Lewinella sp. strain SSH13 Genome sequencing and assembly.</title>
        <authorList>
            <person name="Kim I."/>
        </authorList>
    </citation>
    <scope>NUCLEOTIDE SEQUENCE [LARGE SCALE GENOMIC DNA]</scope>
    <source>
        <strain evidence="6 7">SSH13</strain>
    </source>
</reference>
<dbReference type="PANTHER" id="PTHR30329:SF21">
    <property type="entry name" value="LIPOPROTEIN YIAD-RELATED"/>
    <property type="match status" value="1"/>
</dbReference>
<protein>
    <submittedName>
        <fullName evidence="6">OmpA family protein</fullName>
    </submittedName>
</protein>
<keyword evidence="7" id="KW-1185">Reference proteome</keyword>
<feature type="coiled-coil region" evidence="2">
    <location>
        <begin position="288"/>
        <end position="315"/>
    </location>
</feature>
<evidence type="ECO:0000256" key="1">
    <source>
        <dbReference type="PROSITE-ProRule" id="PRU00473"/>
    </source>
</evidence>
<accession>A0A5C7FVJ8</accession>
<feature type="chain" id="PRO_5022737727" evidence="4">
    <location>
        <begin position="23"/>
        <end position="398"/>
    </location>
</feature>
<comment type="caution">
    <text evidence="6">The sequence shown here is derived from an EMBL/GenBank/DDBJ whole genome shotgun (WGS) entry which is preliminary data.</text>
</comment>
<proteinExistence type="predicted"/>
<feature type="signal peptide" evidence="4">
    <location>
        <begin position="1"/>
        <end position="22"/>
    </location>
</feature>
<feature type="domain" description="OmpA-like" evidence="5">
    <location>
        <begin position="278"/>
        <end position="395"/>
    </location>
</feature>
<dbReference type="Proteomes" id="UP000321907">
    <property type="component" value="Unassembled WGS sequence"/>
</dbReference>
<evidence type="ECO:0000256" key="4">
    <source>
        <dbReference type="SAM" id="SignalP"/>
    </source>
</evidence>
<gene>
    <name evidence="6" type="ORF">FUA23_13405</name>
</gene>
<dbReference type="InterPro" id="IPR036737">
    <property type="entry name" value="OmpA-like_sf"/>
</dbReference>
<keyword evidence="2" id="KW-0175">Coiled coil</keyword>
<dbReference type="PROSITE" id="PS51123">
    <property type="entry name" value="OMPA_2"/>
    <property type="match status" value="1"/>
</dbReference>
<dbReference type="EMBL" id="VOXD01000019">
    <property type="protein sequence ID" value="TXF88840.1"/>
    <property type="molecule type" value="Genomic_DNA"/>
</dbReference>
<dbReference type="CDD" id="cd07185">
    <property type="entry name" value="OmpA_C-like"/>
    <property type="match status" value="1"/>
</dbReference>
<keyword evidence="4" id="KW-0732">Signal</keyword>